<comment type="caution">
    <text evidence="1">The sequence shown here is derived from an EMBL/GenBank/DDBJ whole genome shotgun (WGS) entry which is preliminary data.</text>
</comment>
<name>A0ABP9EEM6_9GAMM</name>
<keyword evidence="2" id="KW-1185">Reference proteome</keyword>
<organism evidence="1 2">
    <name type="scientific">Ferrimonas pelagia</name>
    <dbReference type="NCBI Taxonomy" id="1177826"/>
    <lineage>
        <taxon>Bacteria</taxon>
        <taxon>Pseudomonadati</taxon>
        <taxon>Pseudomonadota</taxon>
        <taxon>Gammaproteobacteria</taxon>
        <taxon>Alteromonadales</taxon>
        <taxon>Ferrimonadaceae</taxon>
        <taxon>Ferrimonas</taxon>
    </lineage>
</organism>
<evidence type="ECO:0000313" key="2">
    <source>
        <dbReference type="Proteomes" id="UP001499988"/>
    </source>
</evidence>
<dbReference type="Proteomes" id="UP001499988">
    <property type="component" value="Unassembled WGS sequence"/>
</dbReference>
<gene>
    <name evidence="1" type="ORF">GCM10023333_07660</name>
</gene>
<sequence length="86" mass="10092">MVWTFARLAELPLTNNEAEHTLRGYVLWRKGSYGVSSHRGELFRQRILSLVETAKRLKLNPLEWLQQITRACIEQRPYPIPEGLMI</sequence>
<evidence type="ECO:0008006" key="3">
    <source>
        <dbReference type="Google" id="ProtNLM"/>
    </source>
</evidence>
<protein>
    <recommendedName>
        <fullName evidence="3">Transposase</fullName>
    </recommendedName>
</protein>
<reference evidence="2" key="1">
    <citation type="journal article" date="2019" name="Int. J. Syst. Evol. Microbiol.">
        <title>The Global Catalogue of Microorganisms (GCM) 10K type strain sequencing project: providing services to taxonomists for standard genome sequencing and annotation.</title>
        <authorList>
            <consortium name="The Broad Institute Genomics Platform"/>
            <consortium name="The Broad Institute Genome Sequencing Center for Infectious Disease"/>
            <person name="Wu L."/>
            <person name="Ma J."/>
        </authorList>
    </citation>
    <scope>NUCLEOTIDE SEQUENCE [LARGE SCALE GENOMIC DNA]</scope>
    <source>
        <strain evidence="2">JCM 18401</strain>
    </source>
</reference>
<dbReference type="EMBL" id="BAABJZ010000009">
    <property type="protein sequence ID" value="GAA4876870.1"/>
    <property type="molecule type" value="Genomic_DNA"/>
</dbReference>
<evidence type="ECO:0000313" key="1">
    <source>
        <dbReference type="EMBL" id="GAA4876870.1"/>
    </source>
</evidence>
<accession>A0ABP9EEM6</accession>
<proteinExistence type="predicted"/>